<dbReference type="FunFam" id="3.40.50.1970:FF:000007">
    <property type="entry name" value="Pentafunctional AROM polypeptide"/>
    <property type="match status" value="1"/>
</dbReference>
<evidence type="ECO:0000256" key="10">
    <source>
        <dbReference type="ARBA" id="ARBA00022490"/>
    </source>
</evidence>
<evidence type="ECO:0000256" key="14">
    <source>
        <dbReference type="ARBA" id="ARBA00022833"/>
    </source>
</evidence>
<comment type="similarity">
    <text evidence="7 19">Belongs to the sugar phosphate cyclases superfamily. Dehydroquinate synthase family.</text>
</comment>
<dbReference type="PANTHER" id="PTHR43622:SF7">
    <property type="entry name" value="3-DEHYDROQUINATE SYNTHASE, CHLOROPLASTIC"/>
    <property type="match status" value="1"/>
</dbReference>
<evidence type="ECO:0000256" key="8">
    <source>
        <dbReference type="ARBA" id="ARBA00013031"/>
    </source>
</evidence>
<dbReference type="InterPro" id="IPR050071">
    <property type="entry name" value="Dehydroquinate_synthase"/>
</dbReference>
<comment type="caution">
    <text evidence="22">The sequence shown here is derived from an EMBL/GenBank/DDBJ whole genome shotgun (WGS) entry which is preliminary data.</text>
</comment>
<keyword evidence="13 19" id="KW-0547">Nucleotide-binding</keyword>
<comment type="function">
    <text evidence="4 19">Catalyzes the conversion of 3-deoxy-D-arabino-heptulosonate 7-phosphate (DAHP) to dehydroquinate (DHQ).</text>
</comment>
<evidence type="ECO:0000256" key="16">
    <source>
        <dbReference type="ARBA" id="ARBA00023141"/>
    </source>
</evidence>
<accession>A0A9X1F4M4</accession>
<dbReference type="InterPro" id="IPR030960">
    <property type="entry name" value="DHQS/DOIS_N"/>
</dbReference>
<dbReference type="RefSeq" id="WP_218404950.1">
    <property type="nucleotide sequence ID" value="NZ_JAGSPC010000001.1"/>
</dbReference>
<feature type="binding site" evidence="19">
    <location>
        <begin position="116"/>
        <end position="120"/>
    </location>
    <ligand>
        <name>NAD(+)</name>
        <dbReference type="ChEBI" id="CHEBI:57540"/>
    </ligand>
</feature>
<evidence type="ECO:0000259" key="21">
    <source>
        <dbReference type="Pfam" id="PF24621"/>
    </source>
</evidence>
<evidence type="ECO:0000313" key="23">
    <source>
        <dbReference type="Proteomes" id="UP001138681"/>
    </source>
</evidence>
<evidence type="ECO:0000256" key="12">
    <source>
        <dbReference type="ARBA" id="ARBA00022723"/>
    </source>
</evidence>
<comment type="catalytic activity">
    <reaction evidence="1 19">
        <text>7-phospho-2-dehydro-3-deoxy-D-arabino-heptonate = 3-dehydroquinate + phosphate</text>
        <dbReference type="Rhea" id="RHEA:21968"/>
        <dbReference type="ChEBI" id="CHEBI:32364"/>
        <dbReference type="ChEBI" id="CHEBI:43474"/>
        <dbReference type="ChEBI" id="CHEBI:58394"/>
        <dbReference type="EC" id="4.2.3.4"/>
    </reaction>
</comment>
<feature type="domain" description="3-dehydroquinate synthase C-terminal" evidence="21">
    <location>
        <begin position="192"/>
        <end position="341"/>
    </location>
</feature>
<dbReference type="InterPro" id="IPR016037">
    <property type="entry name" value="DHQ_synth_AroB"/>
</dbReference>
<evidence type="ECO:0000256" key="4">
    <source>
        <dbReference type="ARBA" id="ARBA00003485"/>
    </source>
</evidence>
<dbReference type="AlphaFoldDB" id="A0A9X1F4M4"/>
<feature type="binding site" evidence="19">
    <location>
        <position position="195"/>
    </location>
    <ligand>
        <name>Zn(2+)</name>
        <dbReference type="ChEBI" id="CHEBI:29105"/>
    </ligand>
</feature>
<dbReference type="InterPro" id="IPR030963">
    <property type="entry name" value="DHQ_synth_fam"/>
</dbReference>
<evidence type="ECO:0000256" key="13">
    <source>
        <dbReference type="ARBA" id="ARBA00022741"/>
    </source>
</evidence>
<evidence type="ECO:0000256" key="19">
    <source>
        <dbReference type="HAMAP-Rule" id="MF_00110"/>
    </source>
</evidence>
<keyword evidence="16 19" id="KW-0057">Aromatic amino acid biosynthesis</keyword>
<evidence type="ECO:0000259" key="20">
    <source>
        <dbReference type="Pfam" id="PF01761"/>
    </source>
</evidence>
<dbReference type="GO" id="GO:0000166">
    <property type="term" value="F:nucleotide binding"/>
    <property type="evidence" value="ECO:0007669"/>
    <property type="project" value="UniProtKB-KW"/>
</dbReference>
<comment type="pathway">
    <text evidence="6 19">Metabolic intermediate biosynthesis; chorismate biosynthesis; chorismate from D-erythrose 4-phosphate and phosphoenolpyruvate: step 2/7.</text>
</comment>
<organism evidence="22 23">
    <name type="scientific">Erythrobacter crassostreae</name>
    <dbReference type="NCBI Taxonomy" id="2828328"/>
    <lineage>
        <taxon>Bacteria</taxon>
        <taxon>Pseudomonadati</taxon>
        <taxon>Pseudomonadota</taxon>
        <taxon>Alphaproteobacteria</taxon>
        <taxon>Sphingomonadales</taxon>
        <taxon>Erythrobacteraceae</taxon>
        <taxon>Erythrobacter/Porphyrobacter group</taxon>
        <taxon>Erythrobacter</taxon>
    </lineage>
</organism>
<keyword evidence="14 19" id="KW-0862">Zinc</keyword>
<evidence type="ECO:0000256" key="15">
    <source>
        <dbReference type="ARBA" id="ARBA00023027"/>
    </source>
</evidence>
<evidence type="ECO:0000256" key="9">
    <source>
        <dbReference type="ARBA" id="ARBA00017684"/>
    </source>
</evidence>
<evidence type="ECO:0000256" key="17">
    <source>
        <dbReference type="ARBA" id="ARBA00023239"/>
    </source>
</evidence>
<evidence type="ECO:0000256" key="7">
    <source>
        <dbReference type="ARBA" id="ARBA00005412"/>
    </source>
</evidence>
<comment type="cofactor">
    <cofactor evidence="3">
        <name>Zn(2+)</name>
        <dbReference type="ChEBI" id="CHEBI:29105"/>
    </cofactor>
</comment>
<comment type="caution">
    <text evidence="19">Lacks conserved residue(s) required for the propagation of feature annotation.</text>
</comment>
<dbReference type="NCBIfam" id="TIGR01357">
    <property type="entry name" value="aroB"/>
    <property type="match status" value="1"/>
</dbReference>
<evidence type="ECO:0000313" key="22">
    <source>
        <dbReference type="EMBL" id="MBV7259759.1"/>
    </source>
</evidence>
<sequence>MDVVPVSLAGRSYDVTIKRGCVLDDFAHGASEYFESYRAKGAVKARKVPVVADTNTHLIFKAALEQSLASEGLAPDWFVVEPGEGAKSWAVLEQLTDWLLELGITRSDHVIALGGGVVGDLTGFACAVLKRGCEFIQIPTTLLAQVDSSVGGKTAINTRAGKNLIGAFHQPAAVFIDPMVLDTLPDREMRAGYAEVIKYALLGDAVFFDWLSDNGTKVLAREPDALAHAIATSIRAKAAIVAEDERETTGVRALLNLGHTFGHALEAETGFSDRLLHGEAVATGMVLAAQYSARRGDISQEDAKRASTAIGDAGLPANVASLGITCSGSALADHMRHDKKMEGGTLPFLLLKGIGQAYLARDVELADIAEFLGEQLGAQ</sequence>
<dbReference type="PIRSF" id="PIRSF001455">
    <property type="entry name" value="DHQ_synth"/>
    <property type="match status" value="1"/>
</dbReference>
<comment type="cofactor">
    <cofactor evidence="19">
        <name>Co(2+)</name>
        <dbReference type="ChEBI" id="CHEBI:48828"/>
    </cofactor>
    <cofactor evidence="19">
        <name>Zn(2+)</name>
        <dbReference type="ChEBI" id="CHEBI:29105"/>
    </cofactor>
    <text evidence="19">Binds 1 divalent metal cation per subunit. Can use either Co(2+) or Zn(2+).</text>
</comment>
<keyword evidence="12 19" id="KW-0479">Metal-binding</keyword>
<feature type="binding site" evidence="19">
    <location>
        <position position="259"/>
    </location>
    <ligand>
        <name>Zn(2+)</name>
        <dbReference type="ChEBI" id="CHEBI:29105"/>
    </ligand>
</feature>
<reference evidence="22" key="1">
    <citation type="submission" date="2021-04" db="EMBL/GenBank/DDBJ databases">
        <authorList>
            <person name="Pira H."/>
            <person name="Risdian C."/>
            <person name="Wink J."/>
        </authorList>
    </citation>
    <scope>NUCLEOTIDE SEQUENCE</scope>
    <source>
        <strain evidence="22">WH158</strain>
    </source>
</reference>
<dbReference type="GO" id="GO:0008652">
    <property type="term" value="P:amino acid biosynthetic process"/>
    <property type="evidence" value="ECO:0007669"/>
    <property type="project" value="UniProtKB-KW"/>
</dbReference>
<evidence type="ECO:0000256" key="5">
    <source>
        <dbReference type="ARBA" id="ARBA00004496"/>
    </source>
</evidence>
<proteinExistence type="inferred from homology"/>
<dbReference type="GO" id="GO:0003856">
    <property type="term" value="F:3-dehydroquinate synthase activity"/>
    <property type="evidence" value="ECO:0007669"/>
    <property type="project" value="UniProtKB-UniRule"/>
</dbReference>
<keyword evidence="10 19" id="KW-0963">Cytoplasm</keyword>
<feature type="binding site" evidence="19">
    <location>
        <position position="162"/>
    </location>
    <ligand>
        <name>NAD(+)</name>
        <dbReference type="ChEBI" id="CHEBI:57540"/>
    </ligand>
</feature>
<evidence type="ECO:0000256" key="6">
    <source>
        <dbReference type="ARBA" id="ARBA00004661"/>
    </source>
</evidence>
<evidence type="ECO:0000256" key="2">
    <source>
        <dbReference type="ARBA" id="ARBA00001911"/>
    </source>
</evidence>
<dbReference type="GO" id="GO:0046872">
    <property type="term" value="F:metal ion binding"/>
    <property type="evidence" value="ECO:0007669"/>
    <property type="project" value="UniProtKB-KW"/>
</dbReference>
<dbReference type="HAMAP" id="MF_00110">
    <property type="entry name" value="DHQ_synthase"/>
    <property type="match status" value="1"/>
</dbReference>
<dbReference type="GO" id="GO:0005737">
    <property type="term" value="C:cytoplasm"/>
    <property type="evidence" value="ECO:0007669"/>
    <property type="project" value="UniProtKB-SubCell"/>
</dbReference>
<keyword evidence="17 19" id="KW-0456">Lyase</keyword>
<keyword evidence="15 19" id="KW-0520">NAD</keyword>
<evidence type="ECO:0000256" key="11">
    <source>
        <dbReference type="ARBA" id="ARBA00022605"/>
    </source>
</evidence>
<dbReference type="PANTHER" id="PTHR43622">
    <property type="entry name" value="3-DEHYDROQUINATE SYNTHASE"/>
    <property type="match status" value="1"/>
</dbReference>
<feature type="binding site" evidence="19">
    <location>
        <position position="153"/>
    </location>
    <ligand>
        <name>NAD(+)</name>
        <dbReference type="ChEBI" id="CHEBI:57540"/>
    </ligand>
</feature>
<dbReference type="EMBL" id="JAGSPC010000001">
    <property type="protein sequence ID" value="MBV7259759.1"/>
    <property type="molecule type" value="Genomic_DNA"/>
</dbReference>
<dbReference type="GO" id="GO:0009423">
    <property type="term" value="P:chorismate biosynthetic process"/>
    <property type="evidence" value="ECO:0007669"/>
    <property type="project" value="UniProtKB-UniRule"/>
</dbReference>
<feature type="binding site" evidence="19">
    <location>
        <begin position="140"/>
        <end position="141"/>
    </location>
    <ligand>
        <name>NAD(+)</name>
        <dbReference type="ChEBI" id="CHEBI:57540"/>
    </ligand>
</feature>
<dbReference type="Pfam" id="PF24621">
    <property type="entry name" value="DHQS_C"/>
    <property type="match status" value="1"/>
</dbReference>
<dbReference type="EC" id="4.2.3.4" evidence="8 19"/>
<feature type="domain" description="3-dehydroquinate synthase N-terminal" evidence="20">
    <location>
        <begin position="78"/>
        <end position="190"/>
    </location>
</feature>
<name>A0A9X1F4M4_9SPHN</name>
<comment type="subcellular location">
    <subcellularLocation>
        <location evidence="5 19">Cytoplasm</location>
    </subcellularLocation>
</comment>
<dbReference type="GO" id="GO:0009073">
    <property type="term" value="P:aromatic amino acid family biosynthetic process"/>
    <property type="evidence" value="ECO:0007669"/>
    <property type="project" value="UniProtKB-KW"/>
</dbReference>
<evidence type="ECO:0000256" key="1">
    <source>
        <dbReference type="ARBA" id="ARBA00001393"/>
    </source>
</evidence>
<dbReference type="CDD" id="cd08195">
    <property type="entry name" value="DHQS"/>
    <property type="match status" value="1"/>
</dbReference>
<dbReference type="Proteomes" id="UP001138681">
    <property type="component" value="Unassembled WGS sequence"/>
</dbReference>
<feature type="binding site" evidence="19">
    <location>
        <position position="277"/>
    </location>
    <ligand>
        <name>Zn(2+)</name>
        <dbReference type="ChEBI" id="CHEBI:29105"/>
    </ligand>
</feature>
<evidence type="ECO:0000256" key="18">
    <source>
        <dbReference type="ARBA" id="ARBA00023285"/>
    </source>
</evidence>
<comment type="cofactor">
    <cofactor evidence="2 19">
        <name>NAD(+)</name>
        <dbReference type="ChEBI" id="CHEBI:57540"/>
    </cofactor>
</comment>
<keyword evidence="18 19" id="KW-0170">Cobalt</keyword>
<keyword evidence="23" id="KW-1185">Reference proteome</keyword>
<evidence type="ECO:0000256" key="3">
    <source>
        <dbReference type="ARBA" id="ARBA00001947"/>
    </source>
</evidence>
<dbReference type="Pfam" id="PF01761">
    <property type="entry name" value="DHQ_synthase"/>
    <property type="match status" value="1"/>
</dbReference>
<dbReference type="InterPro" id="IPR056179">
    <property type="entry name" value="DHQS_C"/>
</dbReference>
<protein>
    <recommendedName>
        <fullName evidence="9 19">3-dehydroquinate synthase</fullName>
        <shortName evidence="19">DHQS</shortName>
        <ecNumber evidence="8 19">4.2.3.4</ecNumber>
    </recommendedName>
</protein>
<gene>
    <name evidence="19 22" type="primary">aroB</name>
    <name evidence="22" type="ORF">KCG46_09275</name>
</gene>
<keyword evidence="11 19" id="KW-0028">Amino-acid biosynthesis</keyword>